<dbReference type="AlphaFoldDB" id="A0A377IX49"/>
<name>A0A377IX49_9PAST</name>
<protein>
    <submittedName>
        <fullName evidence="1">Uncharacterized protein</fullName>
    </submittedName>
</protein>
<evidence type="ECO:0000313" key="2">
    <source>
        <dbReference type="Proteomes" id="UP000255264"/>
    </source>
</evidence>
<organism evidence="1 2">
    <name type="scientific">Haemophilus pittmaniae</name>
    <dbReference type="NCBI Taxonomy" id="249188"/>
    <lineage>
        <taxon>Bacteria</taxon>
        <taxon>Pseudomonadati</taxon>
        <taxon>Pseudomonadota</taxon>
        <taxon>Gammaproteobacteria</taxon>
        <taxon>Pasteurellales</taxon>
        <taxon>Pasteurellaceae</taxon>
        <taxon>Haemophilus</taxon>
    </lineage>
</organism>
<reference evidence="1 2" key="1">
    <citation type="submission" date="2018-06" db="EMBL/GenBank/DDBJ databases">
        <authorList>
            <consortium name="Pathogen Informatics"/>
            <person name="Doyle S."/>
        </authorList>
    </citation>
    <scope>NUCLEOTIDE SEQUENCE [LARGE SCALE GENOMIC DNA]</scope>
    <source>
        <strain evidence="1 2">NCTC13335</strain>
    </source>
</reference>
<proteinExistence type="predicted"/>
<gene>
    <name evidence="1" type="ORF">NCTC13335_00713</name>
</gene>
<evidence type="ECO:0000313" key="1">
    <source>
        <dbReference type="EMBL" id="STO92856.1"/>
    </source>
</evidence>
<accession>A0A377IX49</accession>
<sequence>MLTVTLLLMSCTSQGISVINASCAGFSLISASRQDTTETLRQIKVHNDVYRTICQRGENGSAH</sequence>
<keyword evidence="2" id="KW-1185">Reference proteome</keyword>
<dbReference type="EMBL" id="UGHS01000003">
    <property type="protein sequence ID" value="STO92856.1"/>
    <property type="molecule type" value="Genomic_DNA"/>
</dbReference>
<dbReference type="Proteomes" id="UP000255264">
    <property type="component" value="Unassembled WGS sequence"/>
</dbReference>